<keyword evidence="5" id="KW-0804">Transcription</keyword>
<dbReference type="SMART" id="SM01368">
    <property type="entry name" value="RB_A"/>
    <property type="match status" value="1"/>
</dbReference>
<name>A0ABM1EKC5_PRICU</name>
<dbReference type="InterPro" id="IPR036915">
    <property type="entry name" value="Cyclin-like_sf"/>
</dbReference>
<evidence type="ECO:0000259" key="9">
    <source>
        <dbReference type="SMART" id="SM01367"/>
    </source>
</evidence>
<evidence type="ECO:0000256" key="3">
    <source>
        <dbReference type="ARBA" id="ARBA00022491"/>
    </source>
</evidence>
<evidence type="ECO:0000256" key="6">
    <source>
        <dbReference type="ARBA" id="ARBA00023242"/>
    </source>
</evidence>
<evidence type="ECO:0000256" key="4">
    <source>
        <dbReference type="ARBA" id="ARBA00023015"/>
    </source>
</evidence>
<dbReference type="SUPFAM" id="SSF47954">
    <property type="entry name" value="Cyclin-like"/>
    <property type="match status" value="3"/>
</dbReference>
<evidence type="ECO:0000256" key="2">
    <source>
        <dbReference type="ARBA" id="ARBA00009475"/>
    </source>
</evidence>
<feature type="region of interest" description="Disordered" evidence="8">
    <location>
        <begin position="592"/>
        <end position="617"/>
    </location>
</feature>
<evidence type="ECO:0000313" key="12">
    <source>
        <dbReference type="Proteomes" id="UP000695022"/>
    </source>
</evidence>
<keyword evidence="3" id="KW-0678">Repressor</keyword>
<dbReference type="Gene3D" id="1.10.472.140">
    <property type="match status" value="1"/>
</dbReference>
<dbReference type="Pfam" id="PF11934">
    <property type="entry name" value="DUF3452"/>
    <property type="match status" value="1"/>
</dbReference>
<evidence type="ECO:0000259" key="11">
    <source>
        <dbReference type="SMART" id="SM01369"/>
    </source>
</evidence>
<feature type="region of interest" description="Disordered" evidence="8">
    <location>
        <begin position="746"/>
        <end position="772"/>
    </location>
</feature>
<keyword evidence="6" id="KW-0539">Nucleus</keyword>
<dbReference type="PANTHER" id="PTHR13742:SF17">
    <property type="entry name" value="RE32990P-RELATED"/>
    <property type="match status" value="1"/>
</dbReference>
<dbReference type="Gene3D" id="1.10.472.10">
    <property type="entry name" value="Cyclin-like"/>
    <property type="match status" value="4"/>
</dbReference>
<evidence type="ECO:0000313" key="13">
    <source>
        <dbReference type="RefSeq" id="XP_014672646.1"/>
    </source>
</evidence>
<dbReference type="Pfam" id="PF01858">
    <property type="entry name" value="RB_A"/>
    <property type="match status" value="1"/>
</dbReference>
<proteinExistence type="inferred from homology"/>
<dbReference type="InterPro" id="IPR002720">
    <property type="entry name" value="RB_A"/>
</dbReference>
<feature type="region of interest" description="Disordered" evidence="8">
    <location>
        <begin position="632"/>
        <end position="653"/>
    </location>
</feature>
<evidence type="ECO:0000256" key="8">
    <source>
        <dbReference type="SAM" id="MobiDB-lite"/>
    </source>
</evidence>
<keyword evidence="7" id="KW-0131">Cell cycle</keyword>
<comment type="similarity">
    <text evidence="2">Belongs to the retinoblastoma protein (RB) family.</text>
</comment>
<dbReference type="SMART" id="SM01369">
    <property type="entry name" value="Rb_C"/>
    <property type="match status" value="1"/>
</dbReference>
<keyword evidence="12" id="KW-1185">Reference proteome</keyword>
<dbReference type="Proteomes" id="UP000695022">
    <property type="component" value="Unplaced"/>
</dbReference>
<gene>
    <name evidence="13" type="primary">LOC106813105</name>
</gene>
<feature type="region of interest" description="Disordered" evidence="8">
    <location>
        <begin position="804"/>
        <end position="827"/>
    </location>
</feature>
<sequence>MGLSEDGDMNIEDRFNDLCLELNMDKATRDEAWLSYQNISQNFTLEGDTLHWLACALYVACRKIVVPTVGSGVQEGNGVSLTQLLRRAKLSLTQFFNKMKKWADMANLPQRFCKKVDRLERVYAVSMVIFKKFHPIFLDIFKDPADDAPRAPKSRKQRKPPCNSSELFKFCWTLFVQVKGSFPAISDDLVNSYHLLLCCIDLCYSNALLAGRKDILNPNFAELPDGFPCRDYRPPQEPPCIIQHLCEHHEGIATEAKGIKEHWWKPDIRKLFDRRVLKGRSETLSGLIDQQNFESNLKMVTKLYEEYVLSVGDFDECVFLCADASAEIGTPAKPAEGAGAFAQQMTVKRNTLYQHADPTRTLAPATPLTGRCYLKGRDPVNITPVSTATQSVSRLQGLLTGCKTVPSEMLTRILESCSVNPQETIQKRVAEMGEVFYTKYAQPSEDHPGSHVDFAKSRLQLGESLYFKTLENIMLMEKRRLPSNADFTGLLDQDVFHRSLFAVCLEIVIFSYNSQRTFPWIVEAFDLSPYYLYKVIEVLIKSEDALSRDVVKHLNSVCGHDKPFQEVMRCYRLQPQAQSHVYRSVLLRNRRSGHATNESSASSSPVSTEEVDKHEGDCGPYVVVPISLASAMSSSGKPQSPTKAPLPPPPPVNRPKVGGSLALFFRKVYYLASVRLRDLCEKLELAEDLRMKSWTCLEYALTQYVELMRDRHLDQIVMCCVYVMAKVRASLALSFGCRTERLTHTRSSSTLPVPRPSSHPPTPTQLAGTCSSFESEDRGDLIKFYNSVFVEKVTSFALRFSGQHENGSRSPAISPLPTSRAAAHSPRRRVSLLHSVYISPLKSRSGGAAGTPINSPTKPMLYSFSLSPAKDLRAINHMIKQEQARKVFSSSAGKRLRLDDDGADGGPTKRLCVGGNPIGNGFARRLQGVVADQQVAIAATPP</sequence>
<dbReference type="InterPro" id="IPR015030">
    <property type="entry name" value="RB_C"/>
</dbReference>
<feature type="compositionally biased region" description="Pro residues" evidence="8">
    <location>
        <begin position="753"/>
        <end position="763"/>
    </location>
</feature>
<accession>A0ABM1EKC5</accession>
<evidence type="ECO:0000256" key="1">
    <source>
        <dbReference type="ARBA" id="ARBA00004123"/>
    </source>
</evidence>
<protein>
    <submittedName>
        <fullName evidence="13">Retinoblastoma-like protein 2</fullName>
    </submittedName>
</protein>
<evidence type="ECO:0000256" key="5">
    <source>
        <dbReference type="ARBA" id="ARBA00023163"/>
    </source>
</evidence>
<feature type="domain" description="Retinoblastoma-associated protein N-terminal" evidence="9">
    <location>
        <begin position="64"/>
        <end position="206"/>
    </location>
</feature>
<organism evidence="12 13">
    <name type="scientific">Priapulus caudatus</name>
    <name type="common">Priapulid worm</name>
    <dbReference type="NCBI Taxonomy" id="37621"/>
    <lineage>
        <taxon>Eukaryota</taxon>
        <taxon>Metazoa</taxon>
        <taxon>Ecdysozoa</taxon>
        <taxon>Scalidophora</taxon>
        <taxon>Priapulida</taxon>
        <taxon>Priapulimorpha</taxon>
        <taxon>Priapulimorphida</taxon>
        <taxon>Priapulidae</taxon>
        <taxon>Priapulus</taxon>
    </lineage>
</organism>
<reference evidence="13" key="1">
    <citation type="submission" date="2025-08" db="UniProtKB">
        <authorList>
            <consortium name="RefSeq"/>
        </authorList>
    </citation>
    <scope>IDENTIFICATION</scope>
</reference>
<dbReference type="PANTHER" id="PTHR13742">
    <property type="entry name" value="RETINOBLASTOMA-ASSOCIATED PROTEIN RB -RELATED"/>
    <property type="match status" value="1"/>
</dbReference>
<dbReference type="InterPro" id="IPR028309">
    <property type="entry name" value="RB_fam"/>
</dbReference>
<dbReference type="RefSeq" id="XP_014672646.1">
    <property type="nucleotide sequence ID" value="XM_014817160.1"/>
</dbReference>
<evidence type="ECO:0000259" key="10">
    <source>
        <dbReference type="SMART" id="SM01368"/>
    </source>
</evidence>
<evidence type="ECO:0000256" key="7">
    <source>
        <dbReference type="ARBA" id="ARBA00023306"/>
    </source>
</evidence>
<dbReference type="InterPro" id="IPR002719">
    <property type="entry name" value="RB_B"/>
</dbReference>
<keyword evidence="4" id="KW-0805">Transcription regulation</keyword>
<dbReference type="GeneID" id="106813105"/>
<dbReference type="Pfam" id="PF01857">
    <property type="entry name" value="RB_B"/>
    <property type="match status" value="2"/>
</dbReference>
<feature type="compositionally biased region" description="Pro residues" evidence="8">
    <location>
        <begin position="644"/>
        <end position="653"/>
    </location>
</feature>
<feature type="domain" description="Retinoblastoma-associated protein C-terminal" evidence="11">
    <location>
        <begin position="802"/>
        <end position="940"/>
    </location>
</feature>
<comment type="subcellular location">
    <subcellularLocation>
        <location evidence="1">Nucleus</location>
    </subcellularLocation>
</comment>
<dbReference type="InterPro" id="IPR024599">
    <property type="entry name" value="RB_N"/>
</dbReference>
<feature type="domain" description="Retinoblastoma-associated protein A-box" evidence="10">
    <location>
        <begin position="383"/>
        <end position="568"/>
    </location>
</feature>
<dbReference type="SMART" id="SM01367">
    <property type="entry name" value="DUF3452"/>
    <property type="match status" value="1"/>
</dbReference>